<keyword evidence="2" id="KW-1185">Reference proteome</keyword>
<reference evidence="2" key="1">
    <citation type="journal article" date="2020" name="Toxins">
        <title>Phylogenomic Analysis of Secondary Metabolism in the Toxic Cyanobacterial Genera Anabaena, Dolichospermum and Aphanizomenon.</title>
        <authorList>
            <person name="Oesterholm J."/>
            <person name="Popin R.V."/>
            <person name="Fewer D.P."/>
            <person name="Sivonen K."/>
        </authorList>
    </citation>
    <scope>NUCLEOTIDE SEQUENCE [LARGE SCALE GENOMIC DNA]</scope>
    <source>
        <strain evidence="2">UHCC 0037</strain>
    </source>
</reference>
<name>A0ACC7S6F2_DOLFA</name>
<evidence type="ECO:0000313" key="1">
    <source>
        <dbReference type="EMBL" id="MTJ43949.1"/>
    </source>
</evidence>
<comment type="caution">
    <text evidence="1">The sequence shown here is derived from an EMBL/GenBank/DDBJ whole genome shotgun (WGS) entry which is preliminary data.</text>
</comment>
<gene>
    <name evidence="1" type="ORF">FJR39_12415</name>
</gene>
<dbReference type="EMBL" id="VILF01000003">
    <property type="protein sequence ID" value="MTJ43949.1"/>
    <property type="molecule type" value="Genomic_DNA"/>
</dbReference>
<proteinExistence type="predicted"/>
<evidence type="ECO:0000313" key="2">
    <source>
        <dbReference type="Proteomes" id="UP001517388"/>
    </source>
</evidence>
<dbReference type="Proteomes" id="UP001517388">
    <property type="component" value="Unassembled WGS sequence"/>
</dbReference>
<organism evidence="1 2">
    <name type="scientific">Dolichospermum flos-aquae UHCC 0037</name>
    <dbReference type="NCBI Taxonomy" id="2590026"/>
    <lineage>
        <taxon>Bacteria</taxon>
        <taxon>Bacillati</taxon>
        <taxon>Cyanobacteriota</taxon>
        <taxon>Cyanophyceae</taxon>
        <taxon>Nostocales</taxon>
        <taxon>Aphanizomenonaceae</taxon>
        <taxon>Dolichospermum</taxon>
    </lineage>
</organism>
<accession>A0ACC7S6F2</accession>
<protein>
    <submittedName>
        <fullName evidence="1">Uncharacterized protein</fullName>
    </submittedName>
</protein>
<sequence length="14" mass="1609">MQNNTKVLEAYLGQ</sequence>